<name>A0A1X2GUT8_9FUNG</name>
<keyword evidence="2" id="KW-1185">Reference proteome</keyword>
<dbReference type="AlphaFoldDB" id="A0A1X2GUT8"/>
<accession>A0A1X2GUT8</accession>
<dbReference type="EMBL" id="MCGT01000003">
    <property type="protein sequence ID" value="ORX61785.1"/>
    <property type="molecule type" value="Genomic_DNA"/>
</dbReference>
<evidence type="ECO:0000313" key="1">
    <source>
        <dbReference type="EMBL" id="ORX61785.1"/>
    </source>
</evidence>
<reference evidence="1 2" key="1">
    <citation type="submission" date="2016-07" db="EMBL/GenBank/DDBJ databases">
        <title>Pervasive Adenine N6-methylation of Active Genes in Fungi.</title>
        <authorList>
            <consortium name="DOE Joint Genome Institute"/>
            <person name="Mondo S.J."/>
            <person name="Dannebaum R.O."/>
            <person name="Kuo R.C."/>
            <person name="Labutti K."/>
            <person name="Haridas S."/>
            <person name="Kuo A."/>
            <person name="Salamov A."/>
            <person name="Ahrendt S.R."/>
            <person name="Lipzen A."/>
            <person name="Sullivan W."/>
            <person name="Andreopoulos W.B."/>
            <person name="Clum A."/>
            <person name="Lindquist E."/>
            <person name="Daum C."/>
            <person name="Ramamoorthy G.K."/>
            <person name="Gryganskyi A."/>
            <person name="Culley D."/>
            <person name="Magnuson J.K."/>
            <person name="James T.Y."/>
            <person name="O'Malley M.A."/>
            <person name="Stajich J.E."/>
            <person name="Spatafora J.W."/>
            <person name="Visel A."/>
            <person name="Grigoriev I.V."/>
        </authorList>
    </citation>
    <scope>NUCLEOTIDE SEQUENCE [LARGE SCALE GENOMIC DNA]</scope>
    <source>
        <strain evidence="1 2">NRRL 3301</strain>
    </source>
</reference>
<gene>
    <name evidence="1" type="ORF">DM01DRAFT_1332363</name>
</gene>
<sequence length="244" mass="26966">MTSLAKKALVFYNPTPPVDYVPHLDTLIKNGSSGSIYIECTTENDDLSDVQQLFNLAPLNAQDAQAKSRFEGVRFGLVSRNETLLLLGSKAGYNTVPLPPGKLSLEEVSDLLVRGFTPVDVLIVDMSGGVGDSFFGWLQADVLIQPYLSSSLVCVITCSHELAAPAPEQQPVQSYEQKDGQRVQVHQDRRFVAGYWHPTTTRRDTVATFDTRQMQDLGAQRGILTWHFLPEICHMLGLLPKYGA</sequence>
<dbReference type="PANTHER" id="PTHR35506">
    <property type="entry name" value="OS02G0135600 PROTEIN"/>
    <property type="match status" value="1"/>
</dbReference>
<organism evidence="1 2">
    <name type="scientific">Hesseltinella vesiculosa</name>
    <dbReference type="NCBI Taxonomy" id="101127"/>
    <lineage>
        <taxon>Eukaryota</taxon>
        <taxon>Fungi</taxon>
        <taxon>Fungi incertae sedis</taxon>
        <taxon>Mucoromycota</taxon>
        <taxon>Mucoromycotina</taxon>
        <taxon>Mucoromycetes</taxon>
        <taxon>Mucorales</taxon>
        <taxon>Cunninghamellaceae</taxon>
        <taxon>Hesseltinella</taxon>
    </lineage>
</organism>
<dbReference type="OrthoDB" id="2288700at2759"/>
<proteinExistence type="predicted"/>
<comment type="caution">
    <text evidence="1">The sequence shown here is derived from an EMBL/GenBank/DDBJ whole genome shotgun (WGS) entry which is preliminary data.</text>
</comment>
<dbReference type="PANTHER" id="PTHR35506:SF1">
    <property type="entry name" value="OS02G0135600 PROTEIN"/>
    <property type="match status" value="1"/>
</dbReference>
<evidence type="ECO:0000313" key="2">
    <source>
        <dbReference type="Proteomes" id="UP000242146"/>
    </source>
</evidence>
<protein>
    <submittedName>
        <fullName evidence="1">Uncharacterized protein</fullName>
    </submittedName>
</protein>
<dbReference type="Proteomes" id="UP000242146">
    <property type="component" value="Unassembled WGS sequence"/>
</dbReference>